<accession>A0A9P6WR83</accession>
<comment type="caution">
    <text evidence="1">The sequence shown here is derived from an EMBL/GenBank/DDBJ whole genome shotgun (WGS) entry which is preliminary data.</text>
</comment>
<keyword evidence="2" id="KW-1185">Reference proteome</keyword>
<sequence>MLIAVANTGRQQALERILRRGAQPAAAAAGIDVAGEIGMEAVEVRFGVARHRQDRRLHLQHIALGEEATHQRIE</sequence>
<organism evidence="1 2">
    <name type="scientific">Rhizopus oryzae</name>
    <name type="common">Mucormycosis agent</name>
    <name type="synonym">Rhizopus arrhizus var. delemar</name>
    <dbReference type="NCBI Taxonomy" id="64495"/>
    <lineage>
        <taxon>Eukaryota</taxon>
        <taxon>Fungi</taxon>
        <taxon>Fungi incertae sedis</taxon>
        <taxon>Mucoromycota</taxon>
        <taxon>Mucoromycotina</taxon>
        <taxon>Mucoromycetes</taxon>
        <taxon>Mucorales</taxon>
        <taxon>Mucorineae</taxon>
        <taxon>Rhizopodaceae</taxon>
        <taxon>Rhizopus</taxon>
    </lineage>
</organism>
<reference evidence="1" key="1">
    <citation type="journal article" date="2020" name="Microb. Genom.">
        <title>Genetic diversity of clinical and environmental Mucorales isolates obtained from an investigation of mucormycosis cases among solid organ transplant recipients.</title>
        <authorList>
            <person name="Nguyen M.H."/>
            <person name="Kaul D."/>
            <person name="Muto C."/>
            <person name="Cheng S.J."/>
            <person name="Richter R.A."/>
            <person name="Bruno V.M."/>
            <person name="Liu G."/>
            <person name="Beyhan S."/>
            <person name="Sundermann A.J."/>
            <person name="Mounaud S."/>
            <person name="Pasculle A.W."/>
            <person name="Nierman W.C."/>
            <person name="Driscoll E."/>
            <person name="Cumbie R."/>
            <person name="Clancy C.J."/>
            <person name="Dupont C.L."/>
        </authorList>
    </citation>
    <scope>NUCLEOTIDE SEQUENCE</scope>
    <source>
        <strain evidence="1">GL11</strain>
    </source>
</reference>
<proteinExistence type="predicted"/>
<dbReference type="AlphaFoldDB" id="A0A9P6WR83"/>
<evidence type="ECO:0000313" key="2">
    <source>
        <dbReference type="Proteomes" id="UP000716291"/>
    </source>
</evidence>
<protein>
    <submittedName>
        <fullName evidence="1">Uncharacterized protein</fullName>
    </submittedName>
</protein>
<gene>
    <name evidence="1" type="ORF">G6F64_015506</name>
</gene>
<dbReference type="EMBL" id="JAANQT010015020">
    <property type="protein sequence ID" value="KAG1272471.1"/>
    <property type="molecule type" value="Genomic_DNA"/>
</dbReference>
<name>A0A9P6WR83_RHIOR</name>
<dbReference type="Proteomes" id="UP000716291">
    <property type="component" value="Unassembled WGS sequence"/>
</dbReference>
<evidence type="ECO:0000313" key="1">
    <source>
        <dbReference type="EMBL" id="KAG1272471.1"/>
    </source>
</evidence>